<feature type="compositionally biased region" description="Basic residues" evidence="4">
    <location>
        <begin position="827"/>
        <end position="842"/>
    </location>
</feature>
<dbReference type="PANTHER" id="PTHR45670">
    <property type="entry name" value="E3 UBIQUITIN-PROTEIN LIGASE TRIP12"/>
    <property type="match status" value="1"/>
</dbReference>
<feature type="domain" description="HECT" evidence="5">
    <location>
        <begin position="2283"/>
        <end position="2759"/>
    </location>
</feature>
<dbReference type="InterPro" id="IPR035983">
    <property type="entry name" value="Hect_E3_ubiquitin_ligase"/>
</dbReference>
<dbReference type="SMART" id="SM00119">
    <property type="entry name" value="HECTc"/>
    <property type="match status" value="1"/>
</dbReference>
<dbReference type="PANTHER" id="PTHR45670:SF1">
    <property type="entry name" value="E3 UBIQUITIN-PROTEIN LIGASE HECTD1"/>
    <property type="match status" value="1"/>
</dbReference>
<evidence type="ECO:0000256" key="1">
    <source>
        <dbReference type="ARBA" id="ARBA00022679"/>
    </source>
</evidence>
<dbReference type="Gene3D" id="3.30.2160.10">
    <property type="entry name" value="Hect, E3 ligase catalytic domain"/>
    <property type="match status" value="1"/>
</dbReference>
<proteinExistence type="predicted"/>
<gene>
    <name evidence="6" type="ORF">ACOF00016_LOCUS1313</name>
</gene>
<dbReference type="SUPFAM" id="SSF56204">
    <property type="entry name" value="Hect, E3 ligase catalytic domain"/>
    <property type="match status" value="1"/>
</dbReference>
<reference evidence="6" key="1">
    <citation type="submission" date="2021-01" db="EMBL/GenBank/DDBJ databases">
        <authorList>
            <person name="Corre E."/>
            <person name="Pelletier E."/>
            <person name="Niang G."/>
            <person name="Scheremetjew M."/>
            <person name="Finn R."/>
            <person name="Kale V."/>
            <person name="Holt S."/>
            <person name="Cochrane G."/>
            <person name="Meng A."/>
            <person name="Brown T."/>
            <person name="Cohen L."/>
        </authorList>
    </citation>
    <scope>NUCLEOTIDE SEQUENCE</scope>
    <source>
        <strain evidence="6">CCMP127</strain>
    </source>
</reference>
<evidence type="ECO:0000313" key="6">
    <source>
        <dbReference type="EMBL" id="CAE0403090.1"/>
    </source>
</evidence>
<evidence type="ECO:0000259" key="5">
    <source>
        <dbReference type="PROSITE" id="PS50237"/>
    </source>
</evidence>
<feature type="compositionally biased region" description="Polar residues" evidence="4">
    <location>
        <begin position="291"/>
        <end position="301"/>
    </location>
</feature>
<name>A0A7S3KWR1_9STRA</name>
<feature type="region of interest" description="Disordered" evidence="4">
    <location>
        <begin position="279"/>
        <end position="301"/>
    </location>
</feature>
<dbReference type="InterPro" id="IPR045322">
    <property type="entry name" value="HECTD1/TRIP12-like"/>
</dbReference>
<feature type="region of interest" description="Disordered" evidence="4">
    <location>
        <begin position="1782"/>
        <end position="1806"/>
    </location>
</feature>
<evidence type="ECO:0000256" key="4">
    <source>
        <dbReference type="SAM" id="MobiDB-lite"/>
    </source>
</evidence>
<dbReference type="InterPro" id="IPR000569">
    <property type="entry name" value="HECT_dom"/>
</dbReference>
<dbReference type="CDD" id="cd11709">
    <property type="entry name" value="SPRY"/>
    <property type="match status" value="1"/>
</dbReference>
<feature type="region of interest" description="Disordered" evidence="4">
    <location>
        <begin position="1308"/>
        <end position="1327"/>
    </location>
</feature>
<accession>A0A7S3KWR1</accession>
<organism evidence="6">
    <name type="scientific">Amphora coffeiformis</name>
    <dbReference type="NCBI Taxonomy" id="265554"/>
    <lineage>
        <taxon>Eukaryota</taxon>
        <taxon>Sar</taxon>
        <taxon>Stramenopiles</taxon>
        <taxon>Ochrophyta</taxon>
        <taxon>Bacillariophyta</taxon>
        <taxon>Bacillariophyceae</taxon>
        <taxon>Bacillariophycidae</taxon>
        <taxon>Thalassiophysales</taxon>
        <taxon>Catenulaceae</taxon>
        <taxon>Amphora</taxon>
    </lineage>
</organism>
<feature type="compositionally biased region" description="Acidic residues" evidence="4">
    <location>
        <begin position="1567"/>
        <end position="1579"/>
    </location>
</feature>
<feature type="compositionally biased region" description="Low complexity" evidence="4">
    <location>
        <begin position="843"/>
        <end position="854"/>
    </location>
</feature>
<dbReference type="SUPFAM" id="SSF49899">
    <property type="entry name" value="Concanavalin A-like lectins/glucanases"/>
    <property type="match status" value="1"/>
</dbReference>
<evidence type="ECO:0000256" key="3">
    <source>
        <dbReference type="PROSITE-ProRule" id="PRU00104"/>
    </source>
</evidence>
<feature type="compositionally biased region" description="Basic and acidic residues" evidence="4">
    <location>
        <begin position="798"/>
        <end position="811"/>
    </location>
</feature>
<dbReference type="Pfam" id="PF00622">
    <property type="entry name" value="SPRY"/>
    <property type="match status" value="1"/>
</dbReference>
<dbReference type="Gene3D" id="3.30.2410.10">
    <property type="entry name" value="Hect, E3 ligase catalytic domain"/>
    <property type="match status" value="1"/>
</dbReference>
<feature type="region of interest" description="Disordered" evidence="4">
    <location>
        <begin position="930"/>
        <end position="979"/>
    </location>
</feature>
<keyword evidence="2 3" id="KW-0833">Ubl conjugation pathway</keyword>
<keyword evidence="1" id="KW-0808">Transferase</keyword>
<feature type="region of interest" description="Disordered" evidence="4">
    <location>
        <begin position="798"/>
        <end position="858"/>
    </location>
</feature>
<dbReference type="GO" id="GO:0000209">
    <property type="term" value="P:protein polyubiquitination"/>
    <property type="evidence" value="ECO:0007669"/>
    <property type="project" value="TreeGrafter"/>
</dbReference>
<dbReference type="InterPro" id="IPR003877">
    <property type="entry name" value="SPRY_dom"/>
</dbReference>
<feature type="active site" description="Glycyl thioester intermediate" evidence="3">
    <location>
        <position position="2727"/>
    </location>
</feature>
<dbReference type="InterPro" id="IPR043136">
    <property type="entry name" value="B30.2/SPRY_sf"/>
</dbReference>
<evidence type="ECO:0000256" key="2">
    <source>
        <dbReference type="ARBA" id="ARBA00022786"/>
    </source>
</evidence>
<dbReference type="Gene3D" id="2.60.120.920">
    <property type="match status" value="1"/>
</dbReference>
<feature type="compositionally biased region" description="Acidic residues" evidence="4">
    <location>
        <begin position="1187"/>
        <end position="1196"/>
    </location>
</feature>
<dbReference type="Pfam" id="PF00632">
    <property type="entry name" value="HECT"/>
    <property type="match status" value="1"/>
</dbReference>
<feature type="compositionally biased region" description="Polar residues" evidence="4">
    <location>
        <begin position="964"/>
        <end position="975"/>
    </location>
</feature>
<feature type="region of interest" description="Disordered" evidence="4">
    <location>
        <begin position="1180"/>
        <end position="1201"/>
    </location>
</feature>
<dbReference type="EMBL" id="HBIM01001503">
    <property type="protein sequence ID" value="CAE0403090.1"/>
    <property type="molecule type" value="Transcribed_RNA"/>
</dbReference>
<dbReference type="GO" id="GO:0061630">
    <property type="term" value="F:ubiquitin protein ligase activity"/>
    <property type="evidence" value="ECO:0007669"/>
    <property type="project" value="InterPro"/>
</dbReference>
<dbReference type="Gene3D" id="3.90.1750.10">
    <property type="entry name" value="Hect, E3 ligase catalytic domains"/>
    <property type="match status" value="2"/>
</dbReference>
<dbReference type="PROSITE" id="PS50237">
    <property type="entry name" value="HECT"/>
    <property type="match status" value="1"/>
</dbReference>
<feature type="region of interest" description="Disordered" evidence="4">
    <location>
        <begin position="1551"/>
        <end position="1584"/>
    </location>
</feature>
<dbReference type="GO" id="GO:0043161">
    <property type="term" value="P:proteasome-mediated ubiquitin-dependent protein catabolic process"/>
    <property type="evidence" value="ECO:0007669"/>
    <property type="project" value="TreeGrafter"/>
</dbReference>
<protein>
    <recommendedName>
        <fullName evidence="5">HECT domain-containing protein</fullName>
    </recommendedName>
</protein>
<sequence>MEGESGDETADASGGAAAAPRRWTCDACGCHTNTETDTSCSICGTSQSGGSFLRRASHARAAWMARGLLGRTSGGRNNNNNDNPEDALLEEDAELWDTVVREVEIEREAIGRSMEGWPEGIGNSSSRQRFLEARARGSDTSAAVPPLTTMSPEELWNAALERDYSPNWTKATISGGGSSRQPALCMEIVSPQICTVAEGSGEGRAIRAEPALPRDASPTNRVVGFRVAFDHPTTTTGHSMGGCYLVGLTTSAFSAYSESNALAQSPFFWGIEDGGNKYEGPRHARRGPRRQSPTYSSELGSSVSRNAQGVLFGARDVVSVVCDMNTRTMCFWRNDTYLGPLVQGLPRNGALYPVVVPFNVRVSAAIGPLSQDLLPLLSQFSNEYRLQKELEEQAVRERLRSERQCLLRPDGELTDKLTNALCEIWKMYQDTEQDTTESLSFQAAARLWYRCGMSLASLHRIWKEKSGLQLKDLIEVLQKVLGEDEGASISANSSSVEKGDRVQLVEGYEKFGDAAGGPLRPGDRGTVVELQGSPNGESRSIRVIFNGRRWWYQPQALLSESSGLIETAGVWFVRRLLRAHAYHPTKLESLRGQSLQEVEPQAEDVVVPKTLPTSQPRAKNPMETIVGRVVVEQGSINKDEVMVESIHPAFTGTMDSTDDDSSSKVTLLTRTMQKRSLEYTTCFHGSGTDDSVDLEKMKVDGILPSSDESAESVSSKVQSDLTGVARLDGSAIESITKECKKNSEALANVFSAGLPEALLKATETAERQMRSLEPREDLPERISAVGSLTLYIAEQLFSDKPRGNDESENRGDGPNPDDDDTPPGLVRSRRGTSHNNSSRRSRAAVAAEAEQQGSTGLVASLEQRRGLLLSLMSRSRGGGGGPDSGSVAIEDALNPIADDLFFSRLPSSSGFYGPGDRAALLMASGRGDPPGRHLFEAASRSNRNNHRSTSDRNSIQEPRAMSELPSTVRPSPTETKSYLGSVLRSSSASSKSVGPSCTLFFQHMIRVGLISNSAAWTKACLDKHIKKSPQKTSSLLKQAYDEEGTPILKLAVTFGCSADVIGLLLACGAHVTSSDVRMAIETNQHEVLALFLRHTSLPTDLDVSKFSSEIKAVVEQARERQDRLDRKMRESAGEFMEDMLKRLIDLGLISRRHRTARLDSCSRSISEILVGNVLLRSLQQSQATEKNEEDDPDPSEESMTGRFSVEERLDSHPACGLFGSLPESILGDALFGGTELATNTLLLLEDFLCSKDMVDSSSGLTALFSLLVKFPPLRSCPELKRFGMLELVSFHDALASSRCAEALSSQVTSSFDTDGTGPARESGSGRSGNLLLDDSPGLVQCPKKHTAVLHITRHSSFRCDLCGNGVERGRIMHGCRECDWDACEECTDKAESGLVKCSAIREIANDCRKLLVTKPNEEMDENAGEPGAKYVAVINNIGTQSAGKDLEQLTVRLLRYDRKAIRDLALMLRSPGAITVHQFQNSILPALHVACVGRDDSKETGAGHKSKKARVAAQEFNEEGSRKVRNPEERTGFCIELVRAMILDVDESPRKREGIRMASSEPNSGNESEDGEEGSGESETEQRQVVNEREIAFFAEASELLRRLQQVLSLYENVNVSAVTGGKRSAAGGDLQSLTKPIELHLRPSTFGETGPLFSSRLVLNSEPLVAFSDIKRHILRCCGTMDPLYEAYCRRLVSDRAIIIERSEGSDKSWSIAEVVRFDESSGVHTLRYGRRFQLGVENQDFQLETPRDLSALVDFDSEETQIVLAIRQFFVVQRKEGGKKASLPESKPASGTTAPEVGTRVQNPLDVGSETKTCTVVACAKVDDKEVFTLVSDEGSVTNVQADALRVSERPSEAHTDDLSAARWMTRGGRPGSSSSETLNSVFPFLLSRRRGESEENEGSSDSALALKRSFSALSLADSLRPTDLVPSQMAAPSKPKDGELLFQCDLSGRRLTLRFSEGDIEHKPDMDVLFNVKEKLPGIEINHRDATLISAITKLYSQNGSPTDVSTSRPIVLYFSVTTEPRELSAVKQEAAGPKIAAEPIASLVSGQMDVETSISWSPGTSSRTRKLSARSVTSEDQDPTVVFEGLDAICMQSMEVISVLSEFTGETRILRDRERTGSVFANASLSKKLKDQLDDALSVVGGALPEWCITAPSFAPRVFSYDSRRSLLERAAFGVSRSTFKQQEAKVNVGRLRQRMASLRARAVELVGEAFSGGAEDPTALQLQADELYGMEEALATRVRAAFRAVKWKEHALEVAKAVIRRGNLLADADTIMAKYATDKKVNRRRLEVRFEGESGFDAASGDEAGVTRGFYADVAEALLSSDLVANVFCTNTCSPAPTVASVKAEAMELDEAQKEAAKLSLWIPDMDSSGQVVIPTPRADERSGLGVYPRPIPKYHPQMDEILDKFRFMGRLFAAAVRDGFMFPLPLSASFLKLVQHGEIDFMEEDDAWEDIMDMSDLPRPGFLGGEIYAAEIHVCRALDHLDASNPPLSRHELQRKYDEVARDQTFARVALGKAYECSFEDYFQDRTFVDPLDPAQDENAHPLCPKGHQTSVSVYNVRKWVALAKRFFLYDGVIAQAMAFRAGIEDFFSADYLRLFTAEELQRDVCGAGDNVETWDEAAVRKIFKLDGGKDAAEALVAVAAMGGEGGAALSRRFGPSSPTITNLVKVLLEASPQQRRQFLSFVTSVPIVTPGRIEVVPIVSPSGDFLPMRDPSCLPRANTCARRLYLPKFDDFETFKSILLSVVKEESKFKGFYEWRGS</sequence>
<dbReference type="InterPro" id="IPR013320">
    <property type="entry name" value="ConA-like_dom_sf"/>
</dbReference>